<gene>
    <name evidence="2" type="ORF">RDB_LOCUS81257</name>
</gene>
<dbReference type="Proteomes" id="UP000663853">
    <property type="component" value="Unassembled WGS sequence"/>
</dbReference>
<comment type="caution">
    <text evidence="2">The sequence shown here is derived from an EMBL/GenBank/DDBJ whole genome shotgun (WGS) entry which is preliminary data.</text>
</comment>
<reference evidence="2" key="1">
    <citation type="submission" date="2021-01" db="EMBL/GenBank/DDBJ databases">
        <authorList>
            <person name="Kaushik A."/>
        </authorList>
    </citation>
    <scope>NUCLEOTIDE SEQUENCE</scope>
    <source>
        <strain evidence="2">AG6-10EEA</strain>
    </source>
</reference>
<proteinExistence type="predicted"/>
<accession>A0A8H3C8V9</accession>
<organism evidence="2 3">
    <name type="scientific">Rhizoctonia solani</name>
    <dbReference type="NCBI Taxonomy" id="456999"/>
    <lineage>
        <taxon>Eukaryota</taxon>
        <taxon>Fungi</taxon>
        <taxon>Dikarya</taxon>
        <taxon>Basidiomycota</taxon>
        <taxon>Agaricomycotina</taxon>
        <taxon>Agaricomycetes</taxon>
        <taxon>Cantharellales</taxon>
        <taxon>Ceratobasidiaceae</taxon>
        <taxon>Rhizoctonia</taxon>
    </lineage>
</organism>
<sequence length="264" mass="29062">MTTGAAPSRILNDLSESPAEAPGIPMVVEDMDAESSLTRLSSEDTPESHRTSNPEPAGVVLNPGQKGRNTAWNGLRGALRLLKDSSNVFPQLSSAVESLLSCLDGLEVIVQNRRDFEDLATELTTLTYDAGHRAIERQVMEIREKLDQERGGGIRGATIDDEVLVRHYRQIQSHFRQLQIDASMSIWSIANEHLVNTRLEGLNPAKKATYDSSLSTEVSRRACTEGTRIRVLDGLDNWLDSSMKSIYWMNGMAGTGKTTIASTF</sequence>
<name>A0A8H3C8V9_9AGAM</name>
<feature type="non-terminal residue" evidence="2">
    <location>
        <position position="1"/>
    </location>
</feature>
<dbReference type="AlphaFoldDB" id="A0A8H3C8V9"/>
<evidence type="ECO:0000256" key="1">
    <source>
        <dbReference type="SAM" id="MobiDB-lite"/>
    </source>
</evidence>
<feature type="region of interest" description="Disordered" evidence="1">
    <location>
        <begin position="1"/>
        <end position="67"/>
    </location>
</feature>
<evidence type="ECO:0000313" key="3">
    <source>
        <dbReference type="Proteomes" id="UP000663853"/>
    </source>
</evidence>
<evidence type="ECO:0000313" key="2">
    <source>
        <dbReference type="EMBL" id="CAE6476029.1"/>
    </source>
</evidence>
<protein>
    <submittedName>
        <fullName evidence="2">Uncharacterized protein</fullName>
    </submittedName>
</protein>
<dbReference type="EMBL" id="CAJMXA010002114">
    <property type="protein sequence ID" value="CAE6476029.1"/>
    <property type="molecule type" value="Genomic_DNA"/>
</dbReference>